<accession>A0A556QN35</accession>
<gene>
    <name evidence="1" type="ORF">FPL22_01630</name>
</gene>
<reference evidence="1 2" key="1">
    <citation type="submission" date="2019-07" db="EMBL/GenBank/DDBJ databases">
        <title>Description of 53C-WASEF.</title>
        <authorList>
            <person name="Pitt A."/>
            <person name="Hahn M.W."/>
        </authorList>
    </citation>
    <scope>NUCLEOTIDE SEQUENCE [LARGE SCALE GENOMIC DNA]</scope>
    <source>
        <strain evidence="1 2">53C-WASEF</strain>
    </source>
</reference>
<dbReference type="Proteomes" id="UP000315648">
    <property type="component" value="Unassembled WGS sequence"/>
</dbReference>
<protein>
    <submittedName>
        <fullName evidence="1">Uncharacterized protein</fullName>
    </submittedName>
</protein>
<keyword evidence="2" id="KW-1185">Reference proteome</keyword>
<evidence type="ECO:0000313" key="1">
    <source>
        <dbReference type="EMBL" id="TSJ78037.1"/>
    </source>
</evidence>
<sequence>MDPKTSPWQKRFELTTCSASEIATAVPPTALGVAVIYAPSDSGETIYLVLESRAGNLRDFCLRRLQNAKIPAGTPLTVSFKTMALADNSPEAVSAVCREQVILAGELRRELRPAMR</sequence>
<dbReference type="AlphaFoldDB" id="A0A556QN35"/>
<proteinExistence type="predicted"/>
<name>A0A556QN35_9BACT</name>
<comment type="caution">
    <text evidence="1">The sequence shown here is derived from an EMBL/GenBank/DDBJ whole genome shotgun (WGS) entry which is preliminary data.</text>
</comment>
<organism evidence="1 2">
    <name type="scientific">Rariglobus hedericola</name>
    <dbReference type="NCBI Taxonomy" id="2597822"/>
    <lineage>
        <taxon>Bacteria</taxon>
        <taxon>Pseudomonadati</taxon>
        <taxon>Verrucomicrobiota</taxon>
        <taxon>Opitutia</taxon>
        <taxon>Opitutales</taxon>
        <taxon>Opitutaceae</taxon>
        <taxon>Rariglobus</taxon>
    </lineage>
</organism>
<evidence type="ECO:0000313" key="2">
    <source>
        <dbReference type="Proteomes" id="UP000315648"/>
    </source>
</evidence>
<dbReference type="OrthoDB" id="9849100at2"/>
<dbReference type="RefSeq" id="WP_144228378.1">
    <property type="nucleotide sequence ID" value="NZ_CBCRVV010000001.1"/>
</dbReference>
<dbReference type="EMBL" id="VMBG01000001">
    <property type="protein sequence ID" value="TSJ78037.1"/>
    <property type="molecule type" value="Genomic_DNA"/>
</dbReference>